<dbReference type="PANTHER" id="PTHR12121:SF45">
    <property type="entry name" value="NOCTURNIN"/>
    <property type="match status" value="1"/>
</dbReference>
<evidence type="ECO:0000256" key="1">
    <source>
        <dbReference type="ARBA" id="ARBA00010774"/>
    </source>
</evidence>
<dbReference type="Gene3D" id="3.60.10.10">
    <property type="entry name" value="Endonuclease/exonuclease/phosphatase"/>
    <property type="match status" value="1"/>
</dbReference>
<evidence type="ECO:0000313" key="5">
    <source>
        <dbReference type="EMBL" id="KAK1734419.1"/>
    </source>
</evidence>
<dbReference type="SUPFAM" id="SSF56219">
    <property type="entry name" value="DNase I-like"/>
    <property type="match status" value="1"/>
</dbReference>
<dbReference type="AlphaFoldDB" id="A0AAD8XVM2"/>
<dbReference type="EMBL" id="JATAAI010000039">
    <property type="protein sequence ID" value="KAK1734419.1"/>
    <property type="molecule type" value="Genomic_DNA"/>
</dbReference>
<keyword evidence="6" id="KW-1185">Reference proteome</keyword>
<feature type="compositionally biased region" description="Polar residues" evidence="3">
    <location>
        <begin position="66"/>
        <end position="75"/>
    </location>
</feature>
<dbReference type="GO" id="GO:0000175">
    <property type="term" value="F:3'-5'-RNA exonuclease activity"/>
    <property type="evidence" value="ECO:0007669"/>
    <property type="project" value="TreeGrafter"/>
</dbReference>
<dbReference type="InterPro" id="IPR029063">
    <property type="entry name" value="SAM-dependent_MTases_sf"/>
</dbReference>
<dbReference type="Gene3D" id="3.40.50.150">
    <property type="entry name" value="Vaccinia Virus protein VP39"/>
    <property type="match status" value="1"/>
</dbReference>
<name>A0AAD8XVM2_9STRA</name>
<accession>A0AAD8XVM2</accession>
<evidence type="ECO:0000256" key="3">
    <source>
        <dbReference type="SAM" id="MobiDB-lite"/>
    </source>
</evidence>
<reference evidence="5" key="1">
    <citation type="submission" date="2023-06" db="EMBL/GenBank/DDBJ databases">
        <title>Survivors Of The Sea: Transcriptome response of Skeletonema marinoi to long-term dormancy.</title>
        <authorList>
            <person name="Pinder M.I.M."/>
            <person name="Kourtchenko O."/>
            <person name="Robertson E.K."/>
            <person name="Larsson T."/>
            <person name="Maumus F."/>
            <person name="Osuna-Cruz C.M."/>
            <person name="Vancaester E."/>
            <person name="Stenow R."/>
            <person name="Vandepoele K."/>
            <person name="Ploug H."/>
            <person name="Bruchert V."/>
            <person name="Godhe A."/>
            <person name="Topel M."/>
        </authorList>
    </citation>
    <scope>NUCLEOTIDE SEQUENCE</scope>
    <source>
        <strain evidence="5">R05AC</strain>
    </source>
</reference>
<organism evidence="5 6">
    <name type="scientific">Skeletonema marinoi</name>
    <dbReference type="NCBI Taxonomy" id="267567"/>
    <lineage>
        <taxon>Eukaryota</taxon>
        <taxon>Sar</taxon>
        <taxon>Stramenopiles</taxon>
        <taxon>Ochrophyta</taxon>
        <taxon>Bacillariophyta</taxon>
        <taxon>Coscinodiscophyceae</taxon>
        <taxon>Thalassiosirophycidae</taxon>
        <taxon>Thalassiosirales</taxon>
        <taxon>Skeletonemataceae</taxon>
        <taxon>Skeletonema</taxon>
        <taxon>Skeletonema marinoi-dohrnii complex</taxon>
    </lineage>
</organism>
<evidence type="ECO:0000256" key="2">
    <source>
        <dbReference type="ARBA" id="ARBA00022801"/>
    </source>
</evidence>
<feature type="compositionally biased region" description="Polar residues" evidence="3">
    <location>
        <begin position="34"/>
        <end position="50"/>
    </location>
</feature>
<dbReference type="Pfam" id="PF03372">
    <property type="entry name" value="Exo_endo_phos"/>
    <property type="match status" value="1"/>
</dbReference>
<dbReference type="GO" id="GO:0006139">
    <property type="term" value="P:nucleobase-containing compound metabolic process"/>
    <property type="evidence" value="ECO:0007669"/>
    <property type="project" value="UniProtKB-ARBA"/>
</dbReference>
<protein>
    <submittedName>
        <fullName evidence="5">Nocturnin family protein</fullName>
        <ecNumber evidence="5">3.1.-.-</ecNumber>
    </submittedName>
</protein>
<proteinExistence type="inferred from homology"/>
<keyword evidence="2 5" id="KW-0378">Hydrolase</keyword>
<dbReference type="PANTHER" id="PTHR12121">
    <property type="entry name" value="CARBON CATABOLITE REPRESSOR PROTEIN 4"/>
    <property type="match status" value="1"/>
</dbReference>
<dbReference type="SUPFAM" id="SSF53335">
    <property type="entry name" value="S-adenosyl-L-methionine-dependent methyltransferases"/>
    <property type="match status" value="1"/>
</dbReference>
<dbReference type="InterPro" id="IPR005135">
    <property type="entry name" value="Endo/exonuclease/phosphatase"/>
</dbReference>
<evidence type="ECO:0000259" key="4">
    <source>
        <dbReference type="Pfam" id="PF03372"/>
    </source>
</evidence>
<dbReference type="EC" id="3.1.-.-" evidence="5"/>
<dbReference type="InterPro" id="IPR050410">
    <property type="entry name" value="CCR4/nocturin_mRNA_transcr"/>
</dbReference>
<evidence type="ECO:0000313" key="6">
    <source>
        <dbReference type="Proteomes" id="UP001224775"/>
    </source>
</evidence>
<dbReference type="InterPro" id="IPR036691">
    <property type="entry name" value="Endo/exonu/phosph_ase_sf"/>
</dbReference>
<comment type="caution">
    <text evidence="5">The sequence shown here is derived from an EMBL/GenBank/DDBJ whole genome shotgun (WGS) entry which is preliminary data.</text>
</comment>
<dbReference type="Proteomes" id="UP001224775">
    <property type="component" value="Unassembled WGS sequence"/>
</dbReference>
<sequence length="974" mass="110275">MSEFQSDKSVTQSEEALPTMGGDSHPNDGDMMNHNDSSNNYELLANTTSNTHHHPHPEEVAAPWGSNPSTNMSYNNHHHRAPPPPPPPHGSYHPHPHHSFSTMEVTNGLDRFGRPYVETKSAESLIRVQNYVDEDIPSDRTHLWSKIIEARKILANHNVDEGNNVELYPRSWTPSSSQHNVNDSDDDSDSAAYFTVAQFNTLAKGLSSGPNNLFPTPFLDTDSGFHSGNYGGFTGLAKPEVILDFDRLRKWRLLEVMLGGDDACMTGDDRLKSSALFDILALEEVDEYHSFFEPILVKDGCYDGIYQPKPYSPCVRFGWYSDGVALLWKTEKFKVIDDECIDNVDGNSKTLVVKGSFEGGAAYRNQVYIIVPLQIKGTDKCMVVAATHLKAKGGATNEQIRQSQASELRRRSERMADELKELGWTEVNILILGDFNSEPDSESVRSILHEKGNWKFRSAAANDDDDSYTTWKTRKSGTTRRVIDYIFHTGEGGLQCKEVLSIPSDEMLERTYLPGFRYPSDHLLVAAKFHAGKSRRNDQLPEVSSSPFEWLTNFQSLRHLVLPSYIVGDVSPPPPSSIGSASHKHKLKLNALHVGCGTSTVGESLLCLREKDVCGNQLQYGHVVNVDIDKDALGVMQHRWRQRELQTHQLDDITLGVMDWRYLDFKSEESCRLALDPLYRNLLQLSPNHSNNELGGYFDLVLDKSTLDCLLCSETDVVSVFLCEVYRALRIPTSRSESSLDEDYKHSSGGVYVLVTFHPLEFIQQLLAELPGAHLEIEYEVIKRKADIVNTIDALEVDEVVSGKNQSEFDPETCLPPASSAWISGSFSPDENYRKTITVFTCRRLPNPKQEESNQTYTLDRQLVREHIESTCDKWYQTTSPMVTNEREATLRLDFKNAILSQQRAESSLKEEEVTLDLKTCYELMFTEEEKQVLPFDYFIEDWEAYCQNLRRGEDFPRQVMTVNTAIDFLKEMQ</sequence>
<feature type="domain" description="Endonuclease/exonuclease/phosphatase" evidence="4">
    <location>
        <begin position="275"/>
        <end position="522"/>
    </location>
</feature>
<gene>
    <name evidence="5" type="ORF">QTG54_014926</name>
</gene>
<comment type="similarity">
    <text evidence="1">Belongs to the CCR4/nocturin family.</text>
</comment>
<feature type="region of interest" description="Disordered" evidence="3">
    <location>
        <begin position="1"/>
        <end position="102"/>
    </location>
</feature>